<feature type="non-terminal residue" evidence="3">
    <location>
        <position position="321"/>
    </location>
</feature>
<protein>
    <recommendedName>
        <fullName evidence="2">Peptidase S9A N-terminal domain-containing protein</fullName>
    </recommendedName>
</protein>
<name>A0AAD5SL86_9FUNG</name>
<dbReference type="Gene3D" id="3.40.50.1820">
    <property type="entry name" value="alpha/beta hydrolase"/>
    <property type="match status" value="1"/>
</dbReference>
<dbReference type="AlphaFoldDB" id="A0AAD5SL86"/>
<evidence type="ECO:0000256" key="1">
    <source>
        <dbReference type="ARBA" id="ARBA00005228"/>
    </source>
</evidence>
<dbReference type="PANTHER" id="PTHR11757:SF19">
    <property type="entry name" value="PROLYL ENDOPEPTIDASE-LIKE"/>
    <property type="match status" value="1"/>
</dbReference>
<proteinExistence type="inferred from homology"/>
<dbReference type="SUPFAM" id="SSF50993">
    <property type="entry name" value="Peptidase/esterase 'gauge' domain"/>
    <property type="match status" value="1"/>
</dbReference>
<reference evidence="3" key="1">
    <citation type="submission" date="2020-05" db="EMBL/GenBank/DDBJ databases">
        <title>Phylogenomic resolution of chytrid fungi.</title>
        <authorList>
            <person name="Stajich J.E."/>
            <person name="Amses K."/>
            <person name="Simmons R."/>
            <person name="Seto K."/>
            <person name="Myers J."/>
            <person name="Bonds A."/>
            <person name="Quandt C.A."/>
            <person name="Barry K."/>
            <person name="Liu P."/>
            <person name="Grigoriev I."/>
            <person name="Longcore J.E."/>
            <person name="James T.Y."/>
        </authorList>
    </citation>
    <scope>NUCLEOTIDE SEQUENCE</scope>
    <source>
        <strain evidence="3">JEL0513</strain>
    </source>
</reference>
<dbReference type="Proteomes" id="UP001211907">
    <property type="component" value="Unassembled WGS sequence"/>
</dbReference>
<dbReference type="InterPro" id="IPR051543">
    <property type="entry name" value="Serine_Peptidase_S9A"/>
</dbReference>
<dbReference type="PANTHER" id="PTHR11757">
    <property type="entry name" value="PROTEASE FAMILY S9A OLIGOPEPTIDASE"/>
    <property type="match status" value="1"/>
</dbReference>
<dbReference type="InterPro" id="IPR023302">
    <property type="entry name" value="Pept_S9A_N"/>
</dbReference>
<dbReference type="GO" id="GO:0004252">
    <property type="term" value="F:serine-type endopeptidase activity"/>
    <property type="evidence" value="ECO:0007669"/>
    <property type="project" value="InterPro"/>
</dbReference>
<organism evidence="3 4">
    <name type="scientific">Physocladia obscura</name>
    <dbReference type="NCBI Taxonomy" id="109957"/>
    <lineage>
        <taxon>Eukaryota</taxon>
        <taxon>Fungi</taxon>
        <taxon>Fungi incertae sedis</taxon>
        <taxon>Chytridiomycota</taxon>
        <taxon>Chytridiomycota incertae sedis</taxon>
        <taxon>Chytridiomycetes</taxon>
        <taxon>Chytridiales</taxon>
        <taxon>Chytriomycetaceae</taxon>
        <taxon>Physocladia</taxon>
    </lineage>
</organism>
<gene>
    <name evidence="3" type="ORF">HK100_010904</name>
</gene>
<accession>A0AAD5SL86</accession>
<sequence>MTLLPPVAKKQPTVHAYHSVPDEYHWLKDMSKTGKRQDIMEYITAENAYAKQQFAPNSGLADSIYKEFLAKIEETDQQVPYFKENYWYYTRTVEGEQYPIYCRRFETLEAPEQEYLNPNLWKEYDFIAVGGLSVSPSGNLLAYTLDTSGAEKYTIFFKNLVTGELLLDLITESSPTVEWGNNDDTVYYMSQDDLFRADKLYLHTIGQDKSSDVLLFHNSDEKFDGGFHKSGSSRYLLVEVSSPQTTESHYIDLDVNATEVKCFWPREHKHEYSIEHQGDYFLIVTNGGGQFLNGKFQRTRIENTARDQWEDVLTYNPYHQI</sequence>
<evidence type="ECO:0000313" key="4">
    <source>
        <dbReference type="Proteomes" id="UP001211907"/>
    </source>
</evidence>
<dbReference type="Gene3D" id="2.130.10.120">
    <property type="entry name" value="Prolyl oligopeptidase, N-terminal domain"/>
    <property type="match status" value="1"/>
</dbReference>
<evidence type="ECO:0000259" key="2">
    <source>
        <dbReference type="Pfam" id="PF02897"/>
    </source>
</evidence>
<evidence type="ECO:0000313" key="3">
    <source>
        <dbReference type="EMBL" id="KAJ3077869.1"/>
    </source>
</evidence>
<keyword evidence="4" id="KW-1185">Reference proteome</keyword>
<comment type="similarity">
    <text evidence="1">Belongs to the peptidase S9A family.</text>
</comment>
<dbReference type="EMBL" id="JADGJH010006202">
    <property type="protein sequence ID" value="KAJ3077869.1"/>
    <property type="molecule type" value="Genomic_DNA"/>
</dbReference>
<comment type="caution">
    <text evidence="3">The sequence shown here is derived from an EMBL/GenBank/DDBJ whole genome shotgun (WGS) entry which is preliminary data.</text>
</comment>
<dbReference type="Pfam" id="PF02897">
    <property type="entry name" value="Peptidase_S9_N"/>
    <property type="match status" value="1"/>
</dbReference>
<feature type="domain" description="Peptidase S9A N-terminal" evidence="2">
    <location>
        <begin position="5"/>
        <end position="313"/>
    </location>
</feature>
<dbReference type="InterPro" id="IPR029058">
    <property type="entry name" value="AB_hydrolase_fold"/>
</dbReference>